<dbReference type="Gene3D" id="3.90.190.10">
    <property type="entry name" value="Protein tyrosine phosphatase superfamily"/>
    <property type="match status" value="1"/>
</dbReference>
<proteinExistence type="predicted"/>
<dbReference type="InterPro" id="IPR016130">
    <property type="entry name" value="Tyr_Pase_AS"/>
</dbReference>
<dbReference type="AlphaFoldDB" id="A0A7I9UYB4"/>
<dbReference type="InterPro" id="IPR000387">
    <property type="entry name" value="Tyr_Pase_dom"/>
</dbReference>
<evidence type="ECO:0000313" key="4">
    <source>
        <dbReference type="Proteomes" id="UP000444980"/>
    </source>
</evidence>
<name>A0A7I9UYB4_9ACTN</name>
<dbReference type="PROSITE" id="PS50056">
    <property type="entry name" value="TYR_PHOSPHATASE_2"/>
    <property type="match status" value="1"/>
</dbReference>
<feature type="signal peptide" evidence="1">
    <location>
        <begin position="1"/>
        <end position="34"/>
    </location>
</feature>
<dbReference type="EMBL" id="BJOU01000001">
    <property type="protein sequence ID" value="GED98187.1"/>
    <property type="molecule type" value="Genomic_DNA"/>
</dbReference>
<accession>A0A7I9UYB4</accession>
<dbReference type="Pfam" id="PF13350">
    <property type="entry name" value="Y_phosphatase3"/>
    <property type="match status" value="1"/>
</dbReference>
<gene>
    <name evidence="3" type="ORF">nbrc107697_22260</name>
</gene>
<evidence type="ECO:0000313" key="3">
    <source>
        <dbReference type="EMBL" id="GED98187.1"/>
    </source>
</evidence>
<reference evidence="4" key="1">
    <citation type="submission" date="2019-06" db="EMBL/GenBank/DDBJ databases">
        <title>Gordonia isolated from sludge of a wastewater treatment plant.</title>
        <authorList>
            <person name="Tamura T."/>
            <person name="Aoyama K."/>
            <person name="Kang Y."/>
            <person name="Saito S."/>
            <person name="Akiyama N."/>
            <person name="Yazawa K."/>
            <person name="Gonoi T."/>
            <person name="Mikami Y."/>
        </authorList>
    </citation>
    <scope>NUCLEOTIDE SEQUENCE [LARGE SCALE GENOMIC DNA]</scope>
    <source>
        <strain evidence="4">NBRC 107697</strain>
    </source>
</reference>
<feature type="chain" id="PRO_5029632963" evidence="1">
    <location>
        <begin position="35"/>
        <end position="270"/>
    </location>
</feature>
<feature type="domain" description="Tyrosine specific protein phosphatases" evidence="2">
    <location>
        <begin position="156"/>
        <end position="200"/>
    </location>
</feature>
<protein>
    <submittedName>
        <fullName evidence="3">Phosphatase</fullName>
    </submittedName>
</protein>
<comment type="caution">
    <text evidence="3">The sequence shown here is derived from an EMBL/GenBank/DDBJ whole genome shotgun (WGS) entry which is preliminary data.</text>
</comment>
<dbReference type="InterPro" id="IPR029021">
    <property type="entry name" value="Prot-tyrosine_phosphatase-like"/>
</dbReference>
<dbReference type="Proteomes" id="UP000444980">
    <property type="component" value="Unassembled WGS sequence"/>
</dbReference>
<dbReference type="PROSITE" id="PS00383">
    <property type="entry name" value="TYR_PHOSPHATASE_1"/>
    <property type="match status" value="1"/>
</dbReference>
<sequence>MAPTLPRRILTSTMLTTSILAAALTVPLVGPAAAAPSPATAAHRVAVDPRLIPLQGTENTRVFATYRTTDGHPVTLRAIRSDNLSKLTTSDVRVLAARQVATVVDLRTAPERQLQPDRPLPRAVHHDADIFGNAFIGALDLNAGYRMFVTDPHARAEFARTLRLVSATLGQGKAALFHCSAGKDRTGWTAAMLLTIAGVDRATVNRDYLASNKFRHTSPADPLQGVRIEWLNASFAAATQYYGSFHGYLRKGLRLSEAEITTLRERLRTA</sequence>
<dbReference type="SUPFAM" id="SSF52799">
    <property type="entry name" value="(Phosphotyrosine protein) phosphatases II"/>
    <property type="match status" value="1"/>
</dbReference>
<dbReference type="GO" id="GO:0004721">
    <property type="term" value="F:phosphoprotein phosphatase activity"/>
    <property type="evidence" value="ECO:0007669"/>
    <property type="project" value="InterPro"/>
</dbReference>
<organism evidence="3 4">
    <name type="scientific">Gordonia crocea</name>
    <dbReference type="NCBI Taxonomy" id="589162"/>
    <lineage>
        <taxon>Bacteria</taxon>
        <taxon>Bacillati</taxon>
        <taxon>Actinomycetota</taxon>
        <taxon>Actinomycetes</taxon>
        <taxon>Mycobacteriales</taxon>
        <taxon>Gordoniaceae</taxon>
        <taxon>Gordonia</taxon>
    </lineage>
</organism>
<keyword evidence="1" id="KW-0732">Signal</keyword>
<dbReference type="RefSeq" id="WP_228460783.1">
    <property type="nucleotide sequence ID" value="NZ_BJOU01000001.1"/>
</dbReference>
<keyword evidence="4" id="KW-1185">Reference proteome</keyword>
<dbReference type="InterPro" id="IPR026893">
    <property type="entry name" value="Tyr/Ser_Pase_IphP-type"/>
</dbReference>
<evidence type="ECO:0000259" key="2">
    <source>
        <dbReference type="PROSITE" id="PS50056"/>
    </source>
</evidence>
<evidence type="ECO:0000256" key="1">
    <source>
        <dbReference type="SAM" id="SignalP"/>
    </source>
</evidence>